<dbReference type="InterPro" id="IPR054722">
    <property type="entry name" value="PolX-like_BBD"/>
</dbReference>
<dbReference type="Pfam" id="PF13976">
    <property type="entry name" value="gag_pre-integrs"/>
    <property type="match status" value="1"/>
</dbReference>
<dbReference type="Gene3D" id="3.30.420.10">
    <property type="entry name" value="Ribonuclease H-like superfamily/Ribonuclease H"/>
    <property type="match status" value="1"/>
</dbReference>
<feature type="domain" description="Integrase catalytic" evidence="2">
    <location>
        <begin position="370"/>
        <end position="497"/>
    </location>
</feature>
<dbReference type="Pfam" id="PF00665">
    <property type="entry name" value="rve"/>
    <property type="match status" value="1"/>
</dbReference>
<dbReference type="AlphaFoldDB" id="A0A6L2L162"/>
<dbReference type="Pfam" id="PF14223">
    <property type="entry name" value="Retrotran_gag_2"/>
    <property type="match status" value="1"/>
</dbReference>
<evidence type="ECO:0000256" key="1">
    <source>
        <dbReference type="ARBA" id="ARBA00022670"/>
    </source>
</evidence>
<evidence type="ECO:0000259" key="2">
    <source>
        <dbReference type="PROSITE" id="PS50994"/>
    </source>
</evidence>
<dbReference type="GO" id="GO:0015074">
    <property type="term" value="P:DNA integration"/>
    <property type="evidence" value="ECO:0007669"/>
    <property type="project" value="InterPro"/>
</dbReference>
<name>A0A6L2L162_TANCI</name>
<dbReference type="GO" id="GO:0008233">
    <property type="term" value="F:peptidase activity"/>
    <property type="evidence" value="ECO:0007669"/>
    <property type="project" value="UniProtKB-KW"/>
</dbReference>
<dbReference type="SUPFAM" id="SSF53098">
    <property type="entry name" value="Ribonuclease H-like"/>
    <property type="match status" value="1"/>
</dbReference>
<dbReference type="InterPro" id="IPR012337">
    <property type="entry name" value="RNaseH-like_sf"/>
</dbReference>
<organism evidence="3">
    <name type="scientific">Tanacetum cinerariifolium</name>
    <name type="common">Dalmatian daisy</name>
    <name type="synonym">Chrysanthemum cinerariifolium</name>
    <dbReference type="NCBI Taxonomy" id="118510"/>
    <lineage>
        <taxon>Eukaryota</taxon>
        <taxon>Viridiplantae</taxon>
        <taxon>Streptophyta</taxon>
        <taxon>Embryophyta</taxon>
        <taxon>Tracheophyta</taxon>
        <taxon>Spermatophyta</taxon>
        <taxon>Magnoliopsida</taxon>
        <taxon>eudicotyledons</taxon>
        <taxon>Gunneridae</taxon>
        <taxon>Pentapetalae</taxon>
        <taxon>asterids</taxon>
        <taxon>campanulids</taxon>
        <taxon>Asterales</taxon>
        <taxon>Asteraceae</taxon>
        <taxon>Asteroideae</taxon>
        <taxon>Anthemideae</taxon>
        <taxon>Anthemidinae</taxon>
        <taxon>Tanacetum</taxon>
    </lineage>
</organism>
<dbReference type="InterPro" id="IPR001584">
    <property type="entry name" value="Integrase_cat-core"/>
</dbReference>
<dbReference type="PANTHER" id="PTHR42648:SF28">
    <property type="entry name" value="TRANSPOSON-ENCODED PROTEIN WITH RIBONUCLEASE H-LIKE AND RETROVIRUS ZINC FINGER-LIKE DOMAINS"/>
    <property type="match status" value="1"/>
</dbReference>
<dbReference type="InterPro" id="IPR039537">
    <property type="entry name" value="Retrotran_Ty1/copia-like"/>
</dbReference>
<dbReference type="GO" id="GO:0006508">
    <property type="term" value="P:proteolysis"/>
    <property type="evidence" value="ECO:0007669"/>
    <property type="project" value="UniProtKB-KW"/>
</dbReference>
<proteinExistence type="predicted"/>
<reference evidence="3" key="1">
    <citation type="journal article" date="2019" name="Sci. Rep.">
        <title>Draft genome of Tanacetum cinerariifolium, the natural source of mosquito coil.</title>
        <authorList>
            <person name="Yamashiro T."/>
            <person name="Shiraishi A."/>
            <person name="Satake H."/>
            <person name="Nakayama K."/>
        </authorList>
    </citation>
    <scope>NUCLEOTIDE SEQUENCE</scope>
</reference>
<keyword evidence="1" id="KW-0378">Hydrolase</keyword>
<dbReference type="InterPro" id="IPR036397">
    <property type="entry name" value="RNaseH_sf"/>
</dbReference>
<dbReference type="EMBL" id="BKCJ010003350">
    <property type="protein sequence ID" value="GEU54557.1"/>
    <property type="molecule type" value="Genomic_DNA"/>
</dbReference>
<dbReference type="PROSITE" id="PS50994">
    <property type="entry name" value="INTEGRASE"/>
    <property type="match status" value="1"/>
</dbReference>
<gene>
    <name evidence="3" type="ORF">Tci_026535</name>
</gene>
<protein>
    <submittedName>
        <fullName evidence="3">Gag-Pol polyprotein</fullName>
    </submittedName>
</protein>
<evidence type="ECO:0000313" key="3">
    <source>
        <dbReference type="EMBL" id="GEU54557.1"/>
    </source>
</evidence>
<dbReference type="Pfam" id="PF22936">
    <property type="entry name" value="Pol_BBD"/>
    <property type="match status" value="1"/>
</dbReference>
<accession>A0A6L2L162</accession>
<dbReference type="PANTHER" id="PTHR42648">
    <property type="entry name" value="TRANSPOSASE, PUTATIVE-RELATED"/>
    <property type="match status" value="1"/>
</dbReference>
<sequence length="497" mass="57096">MAAKFKIEKFNGNNFSLLKLKMKAILRKDKCLAAIGERPAKVTDDSKWDKMDGNAVANLYLTLTDGVLSSMKEKKSAKEIWDHLAQLYEARTLHNKIFLKRKLYALHMTESTSVTEHVNNLNTLFSQLTSLSCIIEPQELFNDVVVAILDEENRRTNREDRQTSSRQVEALVVKRGRSMEPDSSGSHNHEDGNALCCELSVANEIRKRFTDVWLFDTGATFHMTTRREWFHEYKPISRVGFVYSCNDHELKIIRIRSIMVKMHDGTVSTIRDVQLVEGLKKNLLSLGQLDDLGCKEAKALVASHSPSNRVAVTWHLKLGHMSEQGMKILVERKLFPGLTKVSLPFCKHCVISMQHRLKFKTSNSKSVYVLELVHSDVWQAPVLSLVGAKYFVSFIDDYSRRCWVYPIKKKYDVFKVFKVYKAWVKLDSGKKIKCLRTDNESEYTGDEFDTFCRQEGIKRQFTTAYTPQHNGVAERMNRTLLEIARAMLETTSLGKSF</sequence>
<dbReference type="GO" id="GO:0003676">
    <property type="term" value="F:nucleic acid binding"/>
    <property type="evidence" value="ECO:0007669"/>
    <property type="project" value="InterPro"/>
</dbReference>
<keyword evidence="1" id="KW-0645">Protease</keyword>
<comment type="caution">
    <text evidence="3">The sequence shown here is derived from an EMBL/GenBank/DDBJ whole genome shotgun (WGS) entry which is preliminary data.</text>
</comment>
<dbReference type="InterPro" id="IPR025724">
    <property type="entry name" value="GAG-pre-integrase_dom"/>
</dbReference>